<protein>
    <recommendedName>
        <fullName evidence="3">Exo-alpha-sialidase</fullName>
    </recommendedName>
</protein>
<evidence type="ECO:0000313" key="2">
    <source>
        <dbReference type="Proteomes" id="UP001500575"/>
    </source>
</evidence>
<dbReference type="EMBL" id="BAAAQQ010000004">
    <property type="protein sequence ID" value="GAA2120205.1"/>
    <property type="molecule type" value="Genomic_DNA"/>
</dbReference>
<comment type="caution">
    <text evidence="1">The sequence shown here is derived from an EMBL/GenBank/DDBJ whole genome shotgun (WGS) entry which is preliminary data.</text>
</comment>
<dbReference type="Proteomes" id="UP001500575">
    <property type="component" value="Unassembled WGS sequence"/>
</dbReference>
<sequence>MGRRAWLLLAALLVGAVVAVGALSGGLPSAAPARPPADPGAAEVQRGSVVLSVDLTPSGTVWLTTAGVDCGGCVLVWRRGPDEDAWVPLRQVGSDHLPGQVRVSDSGSEGLIGGGGLWVTHDGGDSWTGETDVAVGAGDEVQVEVGESFAWALVRRERRPATLWRAALDDGAWRPVALPPGLDPDAAPTAAGDELVVWVTRRGLPQPVVTTDGGRTWRRSTPGCERIGTTTAYATCSTGRGLELLVHAGAGWETWPLSAALGPARNLSPVTAAESVATGRDGTGYVVVRGNLVVTHDRGLGGWARVE</sequence>
<gene>
    <name evidence="1" type="ORF">GCM10009843_13510</name>
</gene>
<organism evidence="1 2">
    <name type="scientific">Nocardioides bigeumensis</name>
    <dbReference type="NCBI Taxonomy" id="433657"/>
    <lineage>
        <taxon>Bacteria</taxon>
        <taxon>Bacillati</taxon>
        <taxon>Actinomycetota</taxon>
        <taxon>Actinomycetes</taxon>
        <taxon>Propionibacteriales</taxon>
        <taxon>Nocardioidaceae</taxon>
        <taxon>Nocardioides</taxon>
    </lineage>
</organism>
<keyword evidence="2" id="KW-1185">Reference proteome</keyword>
<proteinExistence type="predicted"/>
<evidence type="ECO:0000313" key="1">
    <source>
        <dbReference type="EMBL" id="GAA2120205.1"/>
    </source>
</evidence>
<reference evidence="2" key="1">
    <citation type="journal article" date="2019" name="Int. J. Syst. Evol. Microbiol.">
        <title>The Global Catalogue of Microorganisms (GCM) 10K type strain sequencing project: providing services to taxonomists for standard genome sequencing and annotation.</title>
        <authorList>
            <consortium name="The Broad Institute Genomics Platform"/>
            <consortium name="The Broad Institute Genome Sequencing Center for Infectious Disease"/>
            <person name="Wu L."/>
            <person name="Ma J."/>
        </authorList>
    </citation>
    <scope>NUCLEOTIDE SEQUENCE [LARGE SCALE GENOMIC DNA]</scope>
    <source>
        <strain evidence="2">JCM 16021</strain>
    </source>
</reference>
<dbReference type="SUPFAM" id="SSF110296">
    <property type="entry name" value="Oligoxyloglucan reducing end-specific cellobiohydrolase"/>
    <property type="match status" value="1"/>
</dbReference>
<accession>A0ABP5JMY8</accession>
<dbReference type="RefSeq" id="WP_344302908.1">
    <property type="nucleotide sequence ID" value="NZ_BAAAQQ010000004.1"/>
</dbReference>
<name>A0ABP5JMY8_9ACTN</name>
<evidence type="ECO:0008006" key="3">
    <source>
        <dbReference type="Google" id="ProtNLM"/>
    </source>
</evidence>